<dbReference type="RefSeq" id="WP_025076146.1">
    <property type="nucleotide sequence ID" value="NZ_FQVD01000067.1"/>
</dbReference>
<dbReference type="STRING" id="871325.SAMN05444349_1672"/>
<dbReference type="EMBL" id="FQVD01000067">
    <property type="protein sequence ID" value="SHG03774.1"/>
    <property type="molecule type" value="Genomic_DNA"/>
</dbReference>
<sequence length="205" mass="23841">MHDLGGYPIVNGQTVGGDMPIEEAGNALIMTAAIAKMEKNASYAEKHWETLTHWAEYYMDAACEMIKEWEESAYAGDHYRLAFDQPDSWGMKYNLIWDRLLDLNLFPKRIIQKEMDFYLTKMNELGCPLDSRHSYTKTDWMVWTVSLSTDSTTFRKFILPLHKFMNETKDRVPMADLINTDQSKVVDFRGRSVVGGYFIRLLEQN</sequence>
<dbReference type="AlphaFoldDB" id="A0A1M5GJ50"/>
<dbReference type="PANTHER" id="PTHR31987:SF1">
    <property type="entry name" value="GLUTAMINASE A"/>
    <property type="match status" value="1"/>
</dbReference>
<evidence type="ECO:0000313" key="3">
    <source>
        <dbReference type="Proteomes" id="UP000184436"/>
    </source>
</evidence>
<evidence type="ECO:0000259" key="1">
    <source>
        <dbReference type="Pfam" id="PF16335"/>
    </source>
</evidence>
<keyword evidence="3" id="KW-1185">Reference proteome</keyword>
<protein>
    <recommendedName>
        <fullName evidence="1">Glutaminase A central domain-containing protein</fullName>
    </recommendedName>
</protein>
<dbReference type="Pfam" id="PF16335">
    <property type="entry name" value="GtaA_6_Hairpin"/>
    <property type="match status" value="1"/>
</dbReference>
<accession>A0A1M5GJ50</accession>
<proteinExistence type="predicted"/>
<dbReference type="PANTHER" id="PTHR31987">
    <property type="entry name" value="GLUTAMINASE A-RELATED"/>
    <property type="match status" value="1"/>
</dbReference>
<dbReference type="InterPro" id="IPR052743">
    <property type="entry name" value="Glutaminase_GtaA"/>
</dbReference>
<dbReference type="InterPro" id="IPR032514">
    <property type="entry name" value="GtaA_central"/>
</dbReference>
<organism evidence="2 3">
    <name type="scientific">Bacteroides faecichinchillae</name>
    <dbReference type="NCBI Taxonomy" id="871325"/>
    <lineage>
        <taxon>Bacteria</taxon>
        <taxon>Pseudomonadati</taxon>
        <taxon>Bacteroidota</taxon>
        <taxon>Bacteroidia</taxon>
        <taxon>Bacteroidales</taxon>
        <taxon>Bacteroidaceae</taxon>
        <taxon>Bacteroides</taxon>
    </lineage>
</organism>
<name>A0A1M5GJ50_9BACE</name>
<feature type="domain" description="Glutaminase A central" evidence="1">
    <location>
        <begin position="58"/>
        <end position="201"/>
    </location>
</feature>
<reference evidence="2 3" key="1">
    <citation type="submission" date="2016-11" db="EMBL/GenBank/DDBJ databases">
        <authorList>
            <person name="Jaros S."/>
            <person name="Januszkiewicz K."/>
            <person name="Wedrychowicz H."/>
        </authorList>
    </citation>
    <scope>NUCLEOTIDE SEQUENCE [LARGE SCALE GENOMIC DNA]</scope>
    <source>
        <strain evidence="2 3">DSM 26883</strain>
    </source>
</reference>
<dbReference type="Proteomes" id="UP000184436">
    <property type="component" value="Unassembled WGS sequence"/>
</dbReference>
<gene>
    <name evidence="2" type="ORF">SAMN05444349_1672</name>
</gene>
<evidence type="ECO:0000313" key="2">
    <source>
        <dbReference type="EMBL" id="SHG03774.1"/>
    </source>
</evidence>